<protein>
    <submittedName>
        <fullName evidence="7">Methyl-accepting chemotaxis protein</fullName>
    </submittedName>
</protein>
<feature type="domain" description="PAC" evidence="6">
    <location>
        <begin position="79"/>
        <end position="133"/>
    </location>
</feature>
<evidence type="ECO:0000256" key="2">
    <source>
        <dbReference type="ARBA" id="ARBA00029447"/>
    </source>
</evidence>
<dbReference type="PROSITE" id="PS50111">
    <property type="entry name" value="CHEMOTAXIS_TRANSDUC_2"/>
    <property type="match status" value="1"/>
</dbReference>
<dbReference type="CDD" id="cd00130">
    <property type="entry name" value="PAS"/>
    <property type="match status" value="1"/>
</dbReference>
<dbReference type="Gene3D" id="1.10.287.950">
    <property type="entry name" value="Methyl-accepting chemotaxis protein"/>
    <property type="match status" value="1"/>
</dbReference>
<keyword evidence="8" id="KW-1185">Reference proteome</keyword>
<dbReference type="InterPro" id="IPR000700">
    <property type="entry name" value="PAS-assoc_C"/>
</dbReference>
<dbReference type="NCBIfam" id="TIGR00229">
    <property type="entry name" value="sensory_box"/>
    <property type="match status" value="1"/>
</dbReference>
<dbReference type="InterPro" id="IPR004089">
    <property type="entry name" value="MCPsignal_dom"/>
</dbReference>
<evidence type="ECO:0000313" key="8">
    <source>
        <dbReference type="Proteomes" id="UP001230685"/>
    </source>
</evidence>
<dbReference type="Pfam" id="PF00015">
    <property type="entry name" value="MCPsignal"/>
    <property type="match status" value="1"/>
</dbReference>
<dbReference type="InterPro" id="IPR035965">
    <property type="entry name" value="PAS-like_dom_sf"/>
</dbReference>
<gene>
    <name evidence="7" type="ORF">Q5H91_04950</name>
</gene>
<dbReference type="Gene3D" id="3.30.450.20">
    <property type="entry name" value="PAS domain"/>
    <property type="match status" value="1"/>
</dbReference>
<dbReference type="PANTHER" id="PTHR32089">
    <property type="entry name" value="METHYL-ACCEPTING CHEMOTAXIS PROTEIN MCPB"/>
    <property type="match status" value="1"/>
</dbReference>
<dbReference type="InterPro" id="IPR001610">
    <property type="entry name" value="PAC"/>
</dbReference>
<dbReference type="Proteomes" id="UP001230685">
    <property type="component" value="Unassembled WGS sequence"/>
</dbReference>
<reference evidence="7 8" key="1">
    <citation type="submission" date="2023-07" db="EMBL/GenBank/DDBJ databases">
        <authorList>
            <person name="Kim M.K."/>
        </authorList>
    </citation>
    <scope>NUCLEOTIDE SEQUENCE [LARGE SCALE GENOMIC DNA]</scope>
    <source>
        <strain evidence="7 8">KR1UV-12</strain>
    </source>
</reference>
<dbReference type="InterPro" id="IPR000014">
    <property type="entry name" value="PAS"/>
</dbReference>
<dbReference type="SMART" id="SM00086">
    <property type="entry name" value="PAC"/>
    <property type="match status" value="1"/>
</dbReference>
<dbReference type="PRINTS" id="PR00260">
    <property type="entry name" value="CHEMTRNSDUCR"/>
</dbReference>
<sequence length="221" mass="24087">MRRVAEEESAARHAAIDRSQAVIEFDMDRRVVAANDAFLALFGYRRDALIGQPHAIFCTGEEAASNHYAAFWRRLCRGEHAAGRFQRRAADGTTRWLQATYTPILDASGTPFKVVKFATDITQQVLLEAVLADRLVESQKLRAEADARRARADEVLDQLGMIVDTISAIAAQTNLLALNATIEAARAGDAGRGFSVVASEVKKLAENTRKATQTAQAMLAG</sequence>
<dbReference type="PANTHER" id="PTHR32089:SF112">
    <property type="entry name" value="LYSOZYME-LIKE PROTEIN-RELATED"/>
    <property type="match status" value="1"/>
</dbReference>
<evidence type="ECO:0000256" key="3">
    <source>
        <dbReference type="PROSITE-ProRule" id="PRU00284"/>
    </source>
</evidence>
<dbReference type="PROSITE" id="PS50113">
    <property type="entry name" value="PAC"/>
    <property type="match status" value="1"/>
</dbReference>
<feature type="domain" description="PAS" evidence="5">
    <location>
        <begin position="7"/>
        <end position="52"/>
    </location>
</feature>
<evidence type="ECO:0000256" key="1">
    <source>
        <dbReference type="ARBA" id="ARBA00023224"/>
    </source>
</evidence>
<organism evidence="7 8">
    <name type="scientific">Sphingomonas aurea</name>
    <dbReference type="NCBI Taxonomy" id="3063994"/>
    <lineage>
        <taxon>Bacteria</taxon>
        <taxon>Pseudomonadati</taxon>
        <taxon>Pseudomonadota</taxon>
        <taxon>Alphaproteobacteria</taxon>
        <taxon>Sphingomonadales</taxon>
        <taxon>Sphingomonadaceae</taxon>
        <taxon>Sphingomonas</taxon>
    </lineage>
</organism>
<evidence type="ECO:0000259" key="5">
    <source>
        <dbReference type="PROSITE" id="PS50112"/>
    </source>
</evidence>
<dbReference type="SUPFAM" id="SSF58104">
    <property type="entry name" value="Methyl-accepting chemotaxis protein (MCP) signaling domain"/>
    <property type="match status" value="1"/>
</dbReference>
<proteinExistence type="inferred from homology"/>
<name>A0ABT9EHV4_9SPHN</name>
<dbReference type="InterPro" id="IPR004090">
    <property type="entry name" value="Chemotax_Me-accpt_rcpt"/>
</dbReference>
<keyword evidence="1 3" id="KW-0807">Transducer</keyword>
<feature type="domain" description="Methyl-accepting transducer" evidence="4">
    <location>
        <begin position="157"/>
        <end position="221"/>
    </location>
</feature>
<comment type="similarity">
    <text evidence="2">Belongs to the methyl-accepting chemotaxis (MCP) protein family.</text>
</comment>
<evidence type="ECO:0000259" key="6">
    <source>
        <dbReference type="PROSITE" id="PS50113"/>
    </source>
</evidence>
<dbReference type="PROSITE" id="PS50112">
    <property type="entry name" value="PAS"/>
    <property type="match status" value="1"/>
</dbReference>
<dbReference type="SUPFAM" id="SSF55785">
    <property type="entry name" value="PYP-like sensor domain (PAS domain)"/>
    <property type="match status" value="1"/>
</dbReference>
<accession>A0ABT9EHV4</accession>
<evidence type="ECO:0000313" key="7">
    <source>
        <dbReference type="EMBL" id="MDP1026550.1"/>
    </source>
</evidence>
<dbReference type="InterPro" id="IPR013656">
    <property type="entry name" value="PAS_4"/>
</dbReference>
<evidence type="ECO:0000259" key="4">
    <source>
        <dbReference type="PROSITE" id="PS50111"/>
    </source>
</evidence>
<dbReference type="Pfam" id="PF08448">
    <property type="entry name" value="PAS_4"/>
    <property type="match status" value="1"/>
</dbReference>
<dbReference type="EMBL" id="JAUUDS010000001">
    <property type="protein sequence ID" value="MDP1026550.1"/>
    <property type="molecule type" value="Genomic_DNA"/>
</dbReference>
<comment type="caution">
    <text evidence="7">The sequence shown here is derived from an EMBL/GenBank/DDBJ whole genome shotgun (WGS) entry which is preliminary data.</text>
</comment>